<evidence type="ECO:0000256" key="1">
    <source>
        <dbReference type="ARBA" id="ARBA00004651"/>
    </source>
</evidence>
<dbReference type="Gene3D" id="1.20.1720.10">
    <property type="entry name" value="Multidrug resistance protein D"/>
    <property type="match status" value="1"/>
</dbReference>
<dbReference type="PRINTS" id="PR00173">
    <property type="entry name" value="EDTRNSPORT"/>
</dbReference>
<evidence type="ECO:0000313" key="11">
    <source>
        <dbReference type="Proteomes" id="UP000254343"/>
    </source>
</evidence>
<dbReference type="InterPro" id="IPR020846">
    <property type="entry name" value="MFS_dom"/>
</dbReference>
<accession>A0A380W7M2</accession>
<keyword evidence="3 8" id="KW-0813">Transport</keyword>
<dbReference type="NCBIfam" id="TIGR00710">
    <property type="entry name" value="efflux_Bcr_CflA"/>
    <property type="match status" value="1"/>
</dbReference>
<keyword evidence="4" id="KW-1003">Cell membrane</keyword>
<evidence type="ECO:0000256" key="2">
    <source>
        <dbReference type="ARBA" id="ARBA00006236"/>
    </source>
</evidence>
<proteinExistence type="inferred from homology"/>
<feature type="transmembrane region" description="Helical" evidence="8">
    <location>
        <begin position="112"/>
        <end position="131"/>
    </location>
</feature>
<dbReference type="PANTHER" id="PTHR23502">
    <property type="entry name" value="MAJOR FACILITATOR SUPERFAMILY"/>
    <property type="match status" value="1"/>
</dbReference>
<feature type="transmembrane region" description="Helical" evidence="8">
    <location>
        <begin position="257"/>
        <end position="278"/>
    </location>
</feature>
<comment type="subcellular location">
    <subcellularLocation>
        <location evidence="8">Cell inner membrane</location>
        <topology evidence="8">Multi-pass membrane protein</topology>
    </subcellularLocation>
    <subcellularLocation>
        <location evidence="1">Cell membrane</location>
        <topology evidence="1">Multi-pass membrane protein</topology>
    </subcellularLocation>
</comment>
<evidence type="ECO:0000313" key="10">
    <source>
        <dbReference type="EMBL" id="SUU84155.1"/>
    </source>
</evidence>
<dbReference type="PROSITE" id="PS00216">
    <property type="entry name" value="SUGAR_TRANSPORT_1"/>
    <property type="match status" value="1"/>
</dbReference>
<dbReference type="AlphaFoldDB" id="A0A380W7M2"/>
<dbReference type="PROSITE" id="PS50850">
    <property type="entry name" value="MFS"/>
    <property type="match status" value="1"/>
</dbReference>
<organism evidence="10 11">
    <name type="scientific">Afipia felis</name>
    <name type="common">Cat scratch disease bacillus</name>
    <dbReference type="NCBI Taxonomy" id="1035"/>
    <lineage>
        <taxon>Bacteria</taxon>
        <taxon>Pseudomonadati</taxon>
        <taxon>Pseudomonadota</taxon>
        <taxon>Alphaproteobacteria</taxon>
        <taxon>Hyphomicrobiales</taxon>
        <taxon>Nitrobacteraceae</taxon>
        <taxon>Afipia</taxon>
    </lineage>
</organism>
<feature type="transmembrane region" description="Helical" evidence="8">
    <location>
        <begin position="352"/>
        <end position="374"/>
    </location>
</feature>
<feature type="domain" description="Major facilitator superfamily (MFS) profile" evidence="9">
    <location>
        <begin position="19"/>
        <end position="405"/>
    </location>
</feature>
<dbReference type="EMBL" id="UIGB01000001">
    <property type="protein sequence ID" value="SUU84155.1"/>
    <property type="molecule type" value="Genomic_DNA"/>
</dbReference>
<dbReference type="GO" id="GO:0005886">
    <property type="term" value="C:plasma membrane"/>
    <property type="evidence" value="ECO:0007669"/>
    <property type="project" value="UniProtKB-SubCell"/>
</dbReference>
<dbReference type="Pfam" id="PF07690">
    <property type="entry name" value="MFS_1"/>
    <property type="match status" value="1"/>
</dbReference>
<dbReference type="GO" id="GO:1990961">
    <property type="term" value="P:xenobiotic detoxification by transmembrane export across the plasma membrane"/>
    <property type="evidence" value="ECO:0007669"/>
    <property type="project" value="InterPro"/>
</dbReference>
<dbReference type="SUPFAM" id="SSF103473">
    <property type="entry name" value="MFS general substrate transporter"/>
    <property type="match status" value="1"/>
</dbReference>
<evidence type="ECO:0000256" key="4">
    <source>
        <dbReference type="ARBA" id="ARBA00022475"/>
    </source>
</evidence>
<dbReference type="InterPro" id="IPR004812">
    <property type="entry name" value="Efflux_drug-R_Bcr/CmlA"/>
</dbReference>
<dbReference type="PANTHER" id="PTHR23502:SF132">
    <property type="entry name" value="POLYAMINE TRANSPORTER 2-RELATED"/>
    <property type="match status" value="1"/>
</dbReference>
<reference evidence="10 11" key="1">
    <citation type="submission" date="2018-06" db="EMBL/GenBank/DDBJ databases">
        <authorList>
            <consortium name="Pathogen Informatics"/>
            <person name="Doyle S."/>
        </authorList>
    </citation>
    <scope>NUCLEOTIDE SEQUENCE [LARGE SCALE GENOMIC DNA]</scope>
    <source>
        <strain evidence="10 11">NCTC12722</strain>
    </source>
</reference>
<feature type="transmembrane region" description="Helical" evidence="8">
    <location>
        <begin position="20"/>
        <end position="41"/>
    </location>
</feature>
<feature type="transmembrane region" description="Helical" evidence="8">
    <location>
        <begin position="290"/>
        <end position="310"/>
    </location>
</feature>
<dbReference type="InterPro" id="IPR005829">
    <property type="entry name" value="Sugar_transporter_CS"/>
</dbReference>
<dbReference type="InterPro" id="IPR036259">
    <property type="entry name" value="MFS_trans_sf"/>
</dbReference>
<gene>
    <name evidence="10" type="primary">bcr_1</name>
    <name evidence="10" type="ORF">NCTC12722_01340</name>
</gene>
<feature type="transmembrane region" description="Helical" evidence="8">
    <location>
        <begin position="143"/>
        <end position="162"/>
    </location>
</feature>
<feature type="transmembrane region" description="Helical" evidence="8">
    <location>
        <begin position="85"/>
        <end position="106"/>
    </location>
</feature>
<feature type="transmembrane region" description="Helical" evidence="8">
    <location>
        <begin position="174"/>
        <end position="193"/>
    </location>
</feature>
<feature type="transmembrane region" description="Helical" evidence="8">
    <location>
        <begin position="380"/>
        <end position="401"/>
    </location>
</feature>
<evidence type="ECO:0000256" key="5">
    <source>
        <dbReference type="ARBA" id="ARBA00022692"/>
    </source>
</evidence>
<evidence type="ECO:0000259" key="9">
    <source>
        <dbReference type="PROSITE" id="PS50850"/>
    </source>
</evidence>
<evidence type="ECO:0000256" key="6">
    <source>
        <dbReference type="ARBA" id="ARBA00022989"/>
    </source>
</evidence>
<feature type="transmembrane region" description="Helical" evidence="8">
    <location>
        <begin position="53"/>
        <end position="73"/>
    </location>
</feature>
<comment type="similarity">
    <text evidence="2 8">Belongs to the major facilitator superfamily. Bcr/CmlA family.</text>
</comment>
<keyword evidence="8" id="KW-0997">Cell inner membrane</keyword>
<feature type="transmembrane region" description="Helical" evidence="8">
    <location>
        <begin position="316"/>
        <end position="340"/>
    </location>
</feature>
<keyword evidence="5 8" id="KW-0812">Transmembrane</keyword>
<dbReference type="CDD" id="cd17320">
    <property type="entry name" value="MFS_MdfA_MDR_like"/>
    <property type="match status" value="1"/>
</dbReference>
<evidence type="ECO:0000256" key="3">
    <source>
        <dbReference type="ARBA" id="ARBA00022448"/>
    </source>
</evidence>
<feature type="transmembrane region" description="Helical" evidence="8">
    <location>
        <begin position="221"/>
        <end position="245"/>
    </location>
</feature>
<keyword evidence="6 8" id="KW-1133">Transmembrane helix</keyword>
<evidence type="ECO:0000256" key="8">
    <source>
        <dbReference type="RuleBase" id="RU365088"/>
    </source>
</evidence>
<keyword evidence="7 8" id="KW-0472">Membrane</keyword>
<evidence type="ECO:0000256" key="7">
    <source>
        <dbReference type="ARBA" id="ARBA00023136"/>
    </source>
</evidence>
<sequence>MTTENTTMPAAGARQSRTVLILLVAMNGVGPVSLYLLVPVLPFLARLFDTSVASVQLNVVLFMIGLAVSQLITGPLSDRFGRRPVLLAGLGLSVAATIACIFAQTLPQLVTARFFQALGGASGMVMCRAIIRDIYPREQIGGMISLVTAVMMIAQMISPLIGGVLDINFGWHSIFYFMAAASLLVTVGIALGLPETRRRQVTSDDPGFFKDLRALSSSRTFISYVFCVMLASAIIFIFAGGGPYIVVDQMGRSTAEYGLWFATAGVAYMTGNLVSVRLSPRYGIDRMIRIGLVLQIAGSIINVLWGVLGINQMPTWLFGTHMIVMVGNAFAMANAAAGALSVRPRAAGTAAGIMGFLQFGCGSLFSELGAYLGGDFATPLPVNIAILLTSMACAAAIVFILPRNTNPVSTEEMIEAEESEAGIM</sequence>
<dbReference type="GO" id="GO:0042910">
    <property type="term" value="F:xenobiotic transmembrane transporter activity"/>
    <property type="evidence" value="ECO:0007669"/>
    <property type="project" value="InterPro"/>
</dbReference>
<dbReference type="Proteomes" id="UP000254343">
    <property type="component" value="Unassembled WGS sequence"/>
</dbReference>
<dbReference type="InterPro" id="IPR011701">
    <property type="entry name" value="MFS"/>
</dbReference>
<name>A0A380W7M2_AFIFE</name>
<protein>
    <recommendedName>
        <fullName evidence="8">Bcr/CflA family efflux transporter</fullName>
    </recommendedName>
</protein>